<evidence type="ECO:0000313" key="1">
    <source>
        <dbReference type="EMBL" id="AFC22808.1"/>
    </source>
</evidence>
<dbReference type="AlphaFoldDB" id="H6L4C9"/>
<reference evidence="1 2" key="1">
    <citation type="journal article" date="2012" name="Stand. Genomic Sci.">
        <title>Complete genome sequencing and analysis of Saprospira grandis str. Lewin, a predatory marine bacterium.</title>
        <authorList>
            <person name="Saw J.H."/>
            <person name="Yuryev A."/>
            <person name="Kanbe M."/>
            <person name="Hou S."/>
            <person name="Young A.G."/>
            <person name="Aizawa S."/>
            <person name="Alam M."/>
        </authorList>
    </citation>
    <scope>NUCLEOTIDE SEQUENCE [LARGE SCALE GENOMIC DNA]</scope>
    <source>
        <strain evidence="1 2">Lewin</strain>
    </source>
</reference>
<keyword evidence="2" id="KW-1185">Reference proteome</keyword>
<dbReference type="KEGG" id="sgn:SGRA_0063"/>
<dbReference type="Proteomes" id="UP000007519">
    <property type="component" value="Chromosome"/>
</dbReference>
<sequence>MVLFFGARGQQAGRRYAARLAIRSALQPPKAALVWPAATAAQRWACGGFAACRNAKCKNLGKRLLTFWHHYVFLERKGLYGPRGGAAAGLGMERGAAQPQTQVF</sequence>
<protein>
    <submittedName>
        <fullName evidence="1">Uncharacterized protein</fullName>
    </submittedName>
</protein>
<dbReference type="STRING" id="984262.SGRA_0063"/>
<proteinExistence type="predicted"/>
<dbReference type="HOGENOM" id="CLU_2248236_0_0_10"/>
<evidence type="ECO:0000313" key="2">
    <source>
        <dbReference type="Proteomes" id="UP000007519"/>
    </source>
</evidence>
<name>H6L4C9_SAPGL</name>
<gene>
    <name evidence="1" type="ordered locus">SGRA_0063</name>
</gene>
<dbReference type="EMBL" id="CP002831">
    <property type="protein sequence ID" value="AFC22808.1"/>
    <property type="molecule type" value="Genomic_DNA"/>
</dbReference>
<accession>H6L4C9</accession>
<organism evidence="1 2">
    <name type="scientific">Saprospira grandis (strain Lewin)</name>
    <dbReference type="NCBI Taxonomy" id="984262"/>
    <lineage>
        <taxon>Bacteria</taxon>
        <taxon>Pseudomonadati</taxon>
        <taxon>Bacteroidota</taxon>
        <taxon>Saprospiria</taxon>
        <taxon>Saprospirales</taxon>
        <taxon>Saprospiraceae</taxon>
        <taxon>Saprospira</taxon>
    </lineage>
</organism>